<protein>
    <submittedName>
        <fullName evidence="1">Uncharacterized protein</fullName>
    </submittedName>
</protein>
<keyword evidence="2" id="KW-1185">Reference proteome</keyword>
<dbReference type="Proteomes" id="UP000807716">
    <property type="component" value="Unassembled WGS sequence"/>
</dbReference>
<dbReference type="OrthoDB" id="2393824at2759"/>
<evidence type="ECO:0000313" key="1">
    <source>
        <dbReference type="EMBL" id="KAG0251328.1"/>
    </source>
</evidence>
<dbReference type="AlphaFoldDB" id="A0A9P6PPL1"/>
<accession>A0A9P6PPL1</accession>
<name>A0A9P6PPL1_9FUNG</name>
<reference evidence="1" key="1">
    <citation type="journal article" date="2020" name="Fungal Divers.">
        <title>Resolving the Mortierellaceae phylogeny through synthesis of multi-gene phylogenetics and phylogenomics.</title>
        <authorList>
            <person name="Vandepol N."/>
            <person name="Liber J."/>
            <person name="Desiro A."/>
            <person name="Na H."/>
            <person name="Kennedy M."/>
            <person name="Barry K."/>
            <person name="Grigoriev I.V."/>
            <person name="Miller A.N."/>
            <person name="O'Donnell K."/>
            <person name="Stajich J.E."/>
            <person name="Bonito G."/>
        </authorList>
    </citation>
    <scope>NUCLEOTIDE SEQUENCE</scope>
    <source>
        <strain evidence="1">BC1065</strain>
    </source>
</reference>
<comment type="caution">
    <text evidence="1">The sequence shown here is derived from an EMBL/GenBank/DDBJ whole genome shotgun (WGS) entry which is preliminary data.</text>
</comment>
<proteinExistence type="predicted"/>
<gene>
    <name evidence="1" type="ORF">DFQ27_008836</name>
</gene>
<organism evidence="1 2">
    <name type="scientific">Actinomortierella ambigua</name>
    <dbReference type="NCBI Taxonomy" id="1343610"/>
    <lineage>
        <taxon>Eukaryota</taxon>
        <taxon>Fungi</taxon>
        <taxon>Fungi incertae sedis</taxon>
        <taxon>Mucoromycota</taxon>
        <taxon>Mortierellomycotina</taxon>
        <taxon>Mortierellomycetes</taxon>
        <taxon>Mortierellales</taxon>
        <taxon>Mortierellaceae</taxon>
        <taxon>Actinomortierella</taxon>
    </lineage>
</organism>
<evidence type="ECO:0000313" key="2">
    <source>
        <dbReference type="Proteomes" id="UP000807716"/>
    </source>
</evidence>
<sequence>MKGRALLESILVSIVREEFETLHDKLATFGYPNFSRDSKLRLVIDEAQILSDKSPTSFTSSASQSDLRLMLSPLLNAFRSVGLRDELKIIYAGTGLSIRTLHWALSSGDGVKEYGSNSFPYLEFPGTM</sequence>
<dbReference type="EMBL" id="JAAAJB010000764">
    <property type="protein sequence ID" value="KAG0251328.1"/>
    <property type="molecule type" value="Genomic_DNA"/>
</dbReference>